<feature type="chain" id="PRO_5045552474" description="DUF3558 domain-containing protein" evidence="2">
    <location>
        <begin position="29"/>
        <end position="192"/>
    </location>
</feature>
<gene>
    <name evidence="3" type="ORF">GCM10025789_03050</name>
</gene>
<protein>
    <recommendedName>
        <fullName evidence="5">DUF3558 domain-containing protein</fullName>
    </recommendedName>
</protein>
<dbReference type="RefSeq" id="WP_345577940.1">
    <property type="nucleotide sequence ID" value="NZ_BAABLV010000005.1"/>
</dbReference>
<evidence type="ECO:0000313" key="4">
    <source>
        <dbReference type="Proteomes" id="UP001501521"/>
    </source>
</evidence>
<organism evidence="3 4">
    <name type="scientific">Tessaracoccus lubricantis</name>
    <dbReference type="NCBI Taxonomy" id="545543"/>
    <lineage>
        <taxon>Bacteria</taxon>
        <taxon>Bacillati</taxon>
        <taxon>Actinomycetota</taxon>
        <taxon>Actinomycetes</taxon>
        <taxon>Propionibacteriales</taxon>
        <taxon>Propionibacteriaceae</taxon>
        <taxon>Tessaracoccus</taxon>
    </lineage>
</organism>
<name>A0ABP9EXW9_9ACTN</name>
<keyword evidence="4" id="KW-1185">Reference proteome</keyword>
<evidence type="ECO:0008006" key="5">
    <source>
        <dbReference type="Google" id="ProtNLM"/>
    </source>
</evidence>
<evidence type="ECO:0000256" key="1">
    <source>
        <dbReference type="SAM" id="MobiDB-lite"/>
    </source>
</evidence>
<evidence type="ECO:0000313" key="3">
    <source>
        <dbReference type="EMBL" id="GAA4889984.1"/>
    </source>
</evidence>
<feature type="region of interest" description="Disordered" evidence="1">
    <location>
        <begin position="23"/>
        <end position="71"/>
    </location>
</feature>
<keyword evidence="2" id="KW-0732">Signal</keyword>
<feature type="signal peptide" evidence="2">
    <location>
        <begin position="1"/>
        <end position="28"/>
    </location>
</feature>
<dbReference type="EMBL" id="BAABLV010000005">
    <property type="protein sequence ID" value="GAA4889984.1"/>
    <property type="molecule type" value="Genomic_DNA"/>
</dbReference>
<reference evidence="4" key="1">
    <citation type="journal article" date="2019" name="Int. J. Syst. Evol. Microbiol.">
        <title>The Global Catalogue of Microorganisms (GCM) 10K type strain sequencing project: providing services to taxonomists for standard genome sequencing and annotation.</title>
        <authorList>
            <consortium name="The Broad Institute Genomics Platform"/>
            <consortium name="The Broad Institute Genome Sequencing Center for Infectious Disease"/>
            <person name="Wu L."/>
            <person name="Ma J."/>
        </authorList>
    </citation>
    <scope>NUCLEOTIDE SEQUENCE [LARGE SCALE GENOMIC DNA]</scope>
    <source>
        <strain evidence="4">JCM 19125</strain>
    </source>
</reference>
<dbReference type="PROSITE" id="PS51257">
    <property type="entry name" value="PROKAR_LIPOPROTEIN"/>
    <property type="match status" value="1"/>
</dbReference>
<comment type="caution">
    <text evidence="3">The sequence shown here is derived from an EMBL/GenBank/DDBJ whole genome shotgun (WGS) entry which is preliminary data.</text>
</comment>
<sequence>MRHSRTKFGVAIAALAMLALGAACTPSAGPTPDPDTTAATTEPSGTQSEPSQQESSPATDPASSGPASSDATALEEVAPVTIDESLVPQSVGEFQLEYLGNPVYSRGSLADNNLQAVSVLAERSPFSLDDYAAQMDDFTWVEEGQALCGARFELPTCLFDSADHGIVTVSSDDPSVPVDDVQAIMAAVREVL</sequence>
<proteinExistence type="predicted"/>
<evidence type="ECO:0000256" key="2">
    <source>
        <dbReference type="SAM" id="SignalP"/>
    </source>
</evidence>
<dbReference type="Proteomes" id="UP001501521">
    <property type="component" value="Unassembled WGS sequence"/>
</dbReference>
<accession>A0ABP9EXW9</accession>